<reference evidence="1 2" key="1">
    <citation type="journal article" date="2014" name="Nature">
        <title>An environmental bacterial taxon with a large and distinct metabolic repertoire.</title>
        <authorList>
            <person name="Wilson M.C."/>
            <person name="Mori T."/>
            <person name="Ruckert C."/>
            <person name="Uria A.R."/>
            <person name="Helf M.J."/>
            <person name="Takada K."/>
            <person name="Gernert C."/>
            <person name="Steffens U.A."/>
            <person name="Heycke N."/>
            <person name="Schmitt S."/>
            <person name="Rinke C."/>
            <person name="Helfrich E.J."/>
            <person name="Brachmann A.O."/>
            <person name="Gurgui C."/>
            <person name="Wakimoto T."/>
            <person name="Kracht M."/>
            <person name="Crusemann M."/>
            <person name="Hentschel U."/>
            <person name="Abe I."/>
            <person name="Matsunaga S."/>
            <person name="Kalinowski J."/>
            <person name="Takeyama H."/>
            <person name="Piel J."/>
        </authorList>
    </citation>
    <scope>NUCLEOTIDE SEQUENCE [LARGE SCALE GENOMIC DNA]</scope>
    <source>
        <strain evidence="2">TSY2</strain>
    </source>
</reference>
<dbReference type="EMBL" id="AZHX01000136">
    <property type="protein sequence ID" value="ETX08774.1"/>
    <property type="molecule type" value="Genomic_DNA"/>
</dbReference>
<gene>
    <name evidence="1" type="ORF">ETSY2_03390</name>
</gene>
<accession>W4MEM7</accession>
<name>W4MEM7_9BACT</name>
<proteinExistence type="predicted"/>
<organism evidence="1 2">
    <name type="scientific">Candidatus Entotheonella gemina</name>
    <dbReference type="NCBI Taxonomy" id="1429439"/>
    <lineage>
        <taxon>Bacteria</taxon>
        <taxon>Pseudomonadati</taxon>
        <taxon>Nitrospinota/Tectimicrobiota group</taxon>
        <taxon>Candidatus Tectimicrobiota</taxon>
        <taxon>Candidatus Entotheonellia</taxon>
        <taxon>Candidatus Entotheonellales</taxon>
        <taxon>Candidatus Entotheonellaceae</taxon>
        <taxon>Candidatus Entotheonella</taxon>
    </lineage>
</organism>
<keyword evidence="2" id="KW-1185">Reference proteome</keyword>
<protein>
    <submittedName>
        <fullName evidence="1">Uncharacterized protein</fullName>
    </submittedName>
</protein>
<dbReference type="HOGENOM" id="CLU_2231677_0_0_7"/>
<evidence type="ECO:0000313" key="2">
    <source>
        <dbReference type="Proteomes" id="UP000019140"/>
    </source>
</evidence>
<sequence>MEGTKVDAKLLLYQDCNTCLCPAFRRESIRPRTLLQAMKQLFHLSVSQTRRAPGYRLGFNAIASIATIPPPPPIHCITTHAEKIGNFCRRLTIVQKFNGSMPTSF</sequence>
<dbReference type="Proteomes" id="UP000019140">
    <property type="component" value="Unassembled WGS sequence"/>
</dbReference>
<evidence type="ECO:0000313" key="1">
    <source>
        <dbReference type="EMBL" id="ETX08774.1"/>
    </source>
</evidence>
<comment type="caution">
    <text evidence="1">The sequence shown here is derived from an EMBL/GenBank/DDBJ whole genome shotgun (WGS) entry which is preliminary data.</text>
</comment>
<dbReference type="AlphaFoldDB" id="W4MEM7"/>